<feature type="chain" id="PRO_5005808184" description="Lipoprotein" evidence="1">
    <location>
        <begin position="25"/>
        <end position="42"/>
    </location>
</feature>
<dbReference type="RefSeq" id="WP_275934864.1">
    <property type="nucleotide sequence ID" value="NZ_CXSU01000012.1"/>
</dbReference>
<keyword evidence="1" id="KW-0732">Signal</keyword>
<evidence type="ECO:0008006" key="4">
    <source>
        <dbReference type="Google" id="ProtNLM"/>
    </source>
</evidence>
<reference evidence="2 3" key="1">
    <citation type="submission" date="2015-07" db="EMBL/GenBank/DDBJ databases">
        <authorList>
            <person name="Noorani M."/>
        </authorList>
    </citation>
    <scope>NUCLEOTIDE SEQUENCE [LARGE SCALE GENOMIC DNA]</scope>
    <source>
        <strain evidence="2 3">CECT 7802</strain>
    </source>
</reference>
<evidence type="ECO:0000313" key="2">
    <source>
        <dbReference type="EMBL" id="CTQ51331.1"/>
    </source>
</evidence>
<feature type="signal peptide" evidence="1">
    <location>
        <begin position="1"/>
        <end position="24"/>
    </location>
</feature>
<name>A0A0M6YLU4_9RHOB</name>
<protein>
    <recommendedName>
        <fullName evidence="4">Lipoprotein</fullName>
    </recommendedName>
</protein>
<organism evidence="2 3">
    <name type="scientific">Jannaschia donghaensis</name>
    <dbReference type="NCBI Taxonomy" id="420998"/>
    <lineage>
        <taxon>Bacteria</taxon>
        <taxon>Pseudomonadati</taxon>
        <taxon>Pseudomonadota</taxon>
        <taxon>Alphaproteobacteria</taxon>
        <taxon>Rhodobacterales</taxon>
        <taxon>Roseobacteraceae</taxon>
        <taxon>Jannaschia</taxon>
    </lineage>
</organism>
<dbReference type="EMBL" id="CXSU01000012">
    <property type="protein sequence ID" value="CTQ51331.1"/>
    <property type="molecule type" value="Genomic_DNA"/>
</dbReference>
<gene>
    <name evidence="2" type="ORF">JDO7802_03370</name>
</gene>
<evidence type="ECO:0000256" key="1">
    <source>
        <dbReference type="SAM" id="SignalP"/>
    </source>
</evidence>
<dbReference type="PROSITE" id="PS51257">
    <property type="entry name" value="PROKAR_LIPOPROTEIN"/>
    <property type="match status" value="1"/>
</dbReference>
<keyword evidence="3" id="KW-1185">Reference proteome</keyword>
<dbReference type="STRING" id="420998.JDO7802_03370"/>
<sequence length="42" mass="4389">MQTFVKAFAVLGVTATLVACGAPAEEEVIIVPVQPEPVSTKF</sequence>
<dbReference type="AlphaFoldDB" id="A0A0M6YLU4"/>
<evidence type="ECO:0000313" key="3">
    <source>
        <dbReference type="Proteomes" id="UP000049222"/>
    </source>
</evidence>
<proteinExistence type="predicted"/>
<dbReference type="Proteomes" id="UP000049222">
    <property type="component" value="Unassembled WGS sequence"/>
</dbReference>
<accession>A0A0M6YLU4</accession>